<reference evidence="1" key="1">
    <citation type="submission" date="2021-06" db="EMBL/GenBank/DDBJ databases">
        <authorList>
            <person name="Kallberg Y."/>
            <person name="Tangrot J."/>
            <person name="Rosling A."/>
        </authorList>
    </citation>
    <scope>NUCLEOTIDE SEQUENCE</scope>
    <source>
        <strain evidence="1">28 12/20/2015</strain>
    </source>
</reference>
<keyword evidence="2" id="KW-1185">Reference proteome</keyword>
<sequence>AINKEPNESLNEVITEDSINQKLIFDMDSSDDELDALLKIMLGMHLFELHEKFPE</sequence>
<gene>
    <name evidence="1" type="ORF">SPELUC_LOCUS8878</name>
</gene>
<proteinExistence type="predicted"/>
<name>A0ACA9NEK7_9GLOM</name>
<protein>
    <submittedName>
        <fullName evidence="1">11264_t:CDS:1</fullName>
    </submittedName>
</protein>
<evidence type="ECO:0000313" key="1">
    <source>
        <dbReference type="EMBL" id="CAG8649984.1"/>
    </source>
</evidence>
<evidence type="ECO:0000313" key="2">
    <source>
        <dbReference type="Proteomes" id="UP000789366"/>
    </source>
</evidence>
<feature type="non-terminal residue" evidence="1">
    <location>
        <position position="1"/>
    </location>
</feature>
<dbReference type="Proteomes" id="UP000789366">
    <property type="component" value="Unassembled WGS sequence"/>
</dbReference>
<organism evidence="1 2">
    <name type="scientific">Cetraspora pellucida</name>
    <dbReference type="NCBI Taxonomy" id="1433469"/>
    <lineage>
        <taxon>Eukaryota</taxon>
        <taxon>Fungi</taxon>
        <taxon>Fungi incertae sedis</taxon>
        <taxon>Mucoromycota</taxon>
        <taxon>Glomeromycotina</taxon>
        <taxon>Glomeromycetes</taxon>
        <taxon>Diversisporales</taxon>
        <taxon>Gigasporaceae</taxon>
        <taxon>Cetraspora</taxon>
    </lineage>
</organism>
<comment type="caution">
    <text evidence="1">The sequence shown here is derived from an EMBL/GenBank/DDBJ whole genome shotgun (WGS) entry which is preliminary data.</text>
</comment>
<dbReference type="EMBL" id="CAJVPW010013960">
    <property type="protein sequence ID" value="CAG8649984.1"/>
    <property type="molecule type" value="Genomic_DNA"/>
</dbReference>
<accession>A0ACA9NEK7</accession>